<dbReference type="Pfam" id="PF02223">
    <property type="entry name" value="Thymidylate_kin"/>
    <property type="match status" value="1"/>
</dbReference>
<protein>
    <recommendedName>
        <fullName evidence="8">Thymidylate kinase</fullName>
        <ecNumber evidence="8">2.7.4.9</ecNumber>
    </recommendedName>
    <alternativeName>
        <fullName evidence="8">dTMP kinase</fullName>
    </alternativeName>
</protein>
<dbReference type="Gene3D" id="3.40.50.300">
    <property type="entry name" value="P-loop containing nucleotide triphosphate hydrolases"/>
    <property type="match status" value="1"/>
</dbReference>
<name>A0A0G1QNE2_9BACT</name>
<keyword evidence="5 8" id="KW-0418">Kinase</keyword>
<reference evidence="10 11" key="1">
    <citation type="journal article" date="2015" name="Nature">
        <title>rRNA introns, odd ribosomes, and small enigmatic genomes across a large radiation of phyla.</title>
        <authorList>
            <person name="Brown C.T."/>
            <person name="Hug L.A."/>
            <person name="Thomas B.C."/>
            <person name="Sharon I."/>
            <person name="Castelle C.J."/>
            <person name="Singh A."/>
            <person name="Wilkins M.J."/>
            <person name="Williams K.H."/>
            <person name="Banfield J.F."/>
        </authorList>
    </citation>
    <scope>NUCLEOTIDE SEQUENCE [LARGE SCALE GENOMIC DNA]</scope>
</reference>
<evidence type="ECO:0000259" key="9">
    <source>
        <dbReference type="Pfam" id="PF02223"/>
    </source>
</evidence>
<dbReference type="InterPro" id="IPR018094">
    <property type="entry name" value="Thymidylate_kinase"/>
</dbReference>
<dbReference type="NCBIfam" id="TIGR00041">
    <property type="entry name" value="DTMP_kinase"/>
    <property type="match status" value="1"/>
</dbReference>
<dbReference type="PANTHER" id="PTHR10344:SF4">
    <property type="entry name" value="UMP-CMP KINASE 2, MITOCHONDRIAL"/>
    <property type="match status" value="1"/>
</dbReference>
<evidence type="ECO:0000256" key="3">
    <source>
        <dbReference type="ARBA" id="ARBA00022727"/>
    </source>
</evidence>
<keyword evidence="6 8" id="KW-0067">ATP-binding</keyword>
<dbReference type="Proteomes" id="UP000034329">
    <property type="component" value="Unassembled WGS sequence"/>
</dbReference>
<dbReference type="PANTHER" id="PTHR10344">
    <property type="entry name" value="THYMIDYLATE KINASE"/>
    <property type="match status" value="1"/>
</dbReference>
<accession>A0A0G1QNE2</accession>
<evidence type="ECO:0000256" key="4">
    <source>
        <dbReference type="ARBA" id="ARBA00022741"/>
    </source>
</evidence>
<dbReference type="EMBL" id="LCLA01000019">
    <property type="protein sequence ID" value="KKU10135.1"/>
    <property type="molecule type" value="Genomic_DNA"/>
</dbReference>
<keyword evidence="3 8" id="KW-0545">Nucleotide biosynthesis</keyword>
<evidence type="ECO:0000313" key="11">
    <source>
        <dbReference type="Proteomes" id="UP000034329"/>
    </source>
</evidence>
<evidence type="ECO:0000256" key="6">
    <source>
        <dbReference type="ARBA" id="ARBA00022840"/>
    </source>
</evidence>
<organism evidence="10 11">
    <name type="scientific">Candidatus Woesebacteria bacterium GW2011_GWB1_45_5</name>
    <dbReference type="NCBI Taxonomy" id="1618581"/>
    <lineage>
        <taxon>Bacteria</taxon>
        <taxon>Candidatus Woeseibacteriota</taxon>
    </lineage>
</organism>
<comment type="catalytic activity">
    <reaction evidence="7 8">
        <text>dTMP + ATP = dTDP + ADP</text>
        <dbReference type="Rhea" id="RHEA:13517"/>
        <dbReference type="ChEBI" id="CHEBI:30616"/>
        <dbReference type="ChEBI" id="CHEBI:58369"/>
        <dbReference type="ChEBI" id="CHEBI:63528"/>
        <dbReference type="ChEBI" id="CHEBI:456216"/>
        <dbReference type="EC" id="2.7.4.9"/>
    </reaction>
</comment>
<dbReference type="CDD" id="cd01672">
    <property type="entry name" value="TMPK"/>
    <property type="match status" value="1"/>
</dbReference>
<dbReference type="GO" id="GO:0006227">
    <property type="term" value="P:dUDP biosynthetic process"/>
    <property type="evidence" value="ECO:0007669"/>
    <property type="project" value="TreeGrafter"/>
</dbReference>
<evidence type="ECO:0000256" key="1">
    <source>
        <dbReference type="ARBA" id="ARBA00009776"/>
    </source>
</evidence>
<evidence type="ECO:0000256" key="5">
    <source>
        <dbReference type="ARBA" id="ARBA00022777"/>
    </source>
</evidence>
<comment type="caution">
    <text evidence="10">The sequence shown here is derived from an EMBL/GenBank/DDBJ whole genome shotgun (WGS) entry which is preliminary data.</text>
</comment>
<dbReference type="GO" id="GO:0006233">
    <property type="term" value="P:dTDP biosynthetic process"/>
    <property type="evidence" value="ECO:0007669"/>
    <property type="project" value="InterPro"/>
</dbReference>
<dbReference type="GO" id="GO:0004798">
    <property type="term" value="F:dTMP kinase activity"/>
    <property type="evidence" value="ECO:0007669"/>
    <property type="project" value="UniProtKB-UniRule"/>
</dbReference>
<evidence type="ECO:0000256" key="8">
    <source>
        <dbReference type="HAMAP-Rule" id="MF_00165"/>
    </source>
</evidence>
<comment type="similarity">
    <text evidence="1 8">Belongs to the thymidylate kinase family.</text>
</comment>
<evidence type="ECO:0000313" key="10">
    <source>
        <dbReference type="EMBL" id="KKU10135.1"/>
    </source>
</evidence>
<dbReference type="GO" id="GO:0005524">
    <property type="term" value="F:ATP binding"/>
    <property type="evidence" value="ECO:0007669"/>
    <property type="project" value="UniProtKB-UniRule"/>
</dbReference>
<proteinExistence type="inferred from homology"/>
<gene>
    <name evidence="8" type="primary">tmk</name>
    <name evidence="10" type="ORF">UX13_C0019G0003</name>
</gene>
<comment type="caution">
    <text evidence="8">Lacks conserved residue(s) required for the propagation of feature annotation.</text>
</comment>
<dbReference type="GO" id="GO:0005829">
    <property type="term" value="C:cytosol"/>
    <property type="evidence" value="ECO:0007669"/>
    <property type="project" value="TreeGrafter"/>
</dbReference>
<dbReference type="AlphaFoldDB" id="A0A0G1QNE2"/>
<evidence type="ECO:0000256" key="7">
    <source>
        <dbReference type="ARBA" id="ARBA00048743"/>
    </source>
</evidence>
<sequence length="187" mass="21209">MKERGKLFVVEGGVGCGKSTQLDLLSQELGNDWNFYREPGGTEFGELVRHAVQSRMGKKGDPYLVDPYAAFFGYSAARANLIRGFVIPDLKNGIDVGLDRYWFSTFGYQGSEGVSKPIIWAVSYIATKGLLPDVVLHYDLLPQIGIARKDKASDIDRDRYDVKALEFHQRVRKNYHQLKRLYPVFGR</sequence>
<comment type="function">
    <text evidence="8">Phosphorylation of dTMP to form dTDP in both de novo and salvage pathways of dTTP synthesis.</text>
</comment>
<dbReference type="InterPro" id="IPR027417">
    <property type="entry name" value="P-loop_NTPase"/>
</dbReference>
<evidence type="ECO:0000256" key="2">
    <source>
        <dbReference type="ARBA" id="ARBA00022679"/>
    </source>
</evidence>
<feature type="domain" description="Thymidylate kinase-like" evidence="9">
    <location>
        <begin position="10"/>
        <end position="179"/>
    </location>
</feature>
<dbReference type="HAMAP" id="MF_00165">
    <property type="entry name" value="Thymidylate_kinase"/>
    <property type="match status" value="1"/>
</dbReference>
<dbReference type="SUPFAM" id="SSF52540">
    <property type="entry name" value="P-loop containing nucleoside triphosphate hydrolases"/>
    <property type="match status" value="1"/>
</dbReference>
<dbReference type="EC" id="2.7.4.9" evidence="8"/>
<keyword evidence="4 8" id="KW-0547">Nucleotide-binding</keyword>
<dbReference type="GO" id="GO:0006235">
    <property type="term" value="P:dTTP biosynthetic process"/>
    <property type="evidence" value="ECO:0007669"/>
    <property type="project" value="UniProtKB-UniRule"/>
</dbReference>
<dbReference type="InterPro" id="IPR039430">
    <property type="entry name" value="Thymidylate_kin-like_dom"/>
</dbReference>
<keyword evidence="2 8" id="KW-0808">Transferase</keyword>